<protein>
    <submittedName>
        <fullName evidence="1">Uncharacterized protein</fullName>
    </submittedName>
</protein>
<proteinExistence type="predicted"/>
<sequence length="131" mass="15370">MDLQYQLKAGSYFLYDLSETPSQITGERRYKLRTDTVAVAFNRQTGEIHEHGAPTRIQSWAAHTRRRLRAAGDWDEANNLVVVSGPWPVDELNKCLWNRIHCRRVFQRIGSLPHGKLQRREFHEERMRKAA</sequence>
<dbReference type="EMBL" id="CP060783">
    <property type="protein sequence ID" value="QNP47653.1"/>
    <property type="molecule type" value="Genomic_DNA"/>
</dbReference>
<evidence type="ECO:0000313" key="1">
    <source>
        <dbReference type="EMBL" id="QNP47653.1"/>
    </source>
</evidence>
<dbReference type="RefSeq" id="WP_187723333.1">
    <property type="nucleotide sequence ID" value="NZ_CP060783.1"/>
</dbReference>
<dbReference type="KEGG" id="daer:H9K75_15715"/>
<name>A0A7H0GH87_9BURK</name>
<dbReference type="AlphaFoldDB" id="A0A7H0GH87"/>
<reference evidence="1 2" key="1">
    <citation type="submission" date="2020-08" db="EMBL/GenBank/DDBJ databases">
        <title>Genome sequence of Diaphorobacter aerolatus KACC 16536T.</title>
        <authorList>
            <person name="Hyun D.-W."/>
            <person name="Bae J.-W."/>
        </authorList>
    </citation>
    <scope>NUCLEOTIDE SEQUENCE [LARGE SCALE GENOMIC DNA]</scope>
    <source>
        <strain evidence="1 2">KACC 16536</strain>
    </source>
</reference>
<evidence type="ECO:0000313" key="2">
    <source>
        <dbReference type="Proteomes" id="UP000516028"/>
    </source>
</evidence>
<accession>A0A7H0GH87</accession>
<organism evidence="1 2">
    <name type="scientific">Diaphorobacter aerolatus</name>
    <dbReference type="NCBI Taxonomy" id="1288495"/>
    <lineage>
        <taxon>Bacteria</taxon>
        <taxon>Pseudomonadati</taxon>
        <taxon>Pseudomonadota</taxon>
        <taxon>Betaproteobacteria</taxon>
        <taxon>Burkholderiales</taxon>
        <taxon>Comamonadaceae</taxon>
        <taxon>Diaphorobacter</taxon>
    </lineage>
</organism>
<gene>
    <name evidence="1" type="ORF">H9K75_15715</name>
</gene>
<keyword evidence="2" id="KW-1185">Reference proteome</keyword>
<dbReference type="Proteomes" id="UP000516028">
    <property type="component" value="Chromosome"/>
</dbReference>